<dbReference type="EMBL" id="BGPR01001476">
    <property type="protein sequence ID" value="GBM54868.1"/>
    <property type="molecule type" value="Genomic_DNA"/>
</dbReference>
<sequence length="381" mass="42641">MGDDAVIAGFAPQCVQSCLDTLDAFCQQDCPVVTSYVSVQQIRKKTGDLAAQIASILGVDISIFDDPTKKLEDLGIDSFTKLELKHFFDANTDINLSLEDVRNSTLKDIKALIEKRMSKETNVVPLFSSDHVNLTPFLQHKEPLLVVQNYVPGDPIFIVSIGDVDVNYFQSLTIELKKPAFALVWTDDVPHTDIGSLASWYLKLIMERVTGPFHIVGYSLGGSVAFEMAMQSQNCEGNLKTITLISGSDDLMHALNKDDTETIDSQAIALCRFVEQFTSEDVEKLKTELLKDKNQDKRLQLVLRYLTDSSLQTVDKTKILEAITSYLQKYKLVLSYIPSGKLSMDINIIESSAKLLANDVSRVKELFAQAFHMYIFLLFQT</sequence>
<dbReference type="AlphaFoldDB" id="A0A4Y2GQP2"/>
<evidence type="ECO:0000259" key="2">
    <source>
        <dbReference type="PROSITE" id="PS50075"/>
    </source>
</evidence>
<dbReference type="InterPro" id="IPR001031">
    <property type="entry name" value="Thioesterase"/>
</dbReference>
<dbReference type="Proteomes" id="UP000499080">
    <property type="component" value="Unassembled WGS sequence"/>
</dbReference>
<dbReference type="OrthoDB" id="329835at2759"/>
<protein>
    <recommendedName>
        <fullName evidence="1">oleoyl-[acyl-carrier-protein] hydrolase</fullName>
        <ecNumber evidence="1">3.1.2.14</ecNumber>
    </recommendedName>
</protein>
<dbReference type="SUPFAM" id="SSF53474">
    <property type="entry name" value="alpha/beta-Hydrolases"/>
    <property type="match status" value="1"/>
</dbReference>
<dbReference type="GO" id="GO:0016297">
    <property type="term" value="F:fatty acyl-[ACP] hydrolase activity"/>
    <property type="evidence" value="ECO:0007669"/>
    <property type="project" value="UniProtKB-EC"/>
</dbReference>
<evidence type="ECO:0000313" key="3">
    <source>
        <dbReference type="EMBL" id="GBM54868.1"/>
    </source>
</evidence>
<proteinExistence type="predicted"/>
<dbReference type="Pfam" id="PF00975">
    <property type="entry name" value="Thioesterase"/>
    <property type="match status" value="1"/>
</dbReference>
<dbReference type="SUPFAM" id="SSF47336">
    <property type="entry name" value="ACP-like"/>
    <property type="match status" value="1"/>
</dbReference>
<dbReference type="EC" id="3.1.2.14" evidence="1"/>
<organism evidence="3 4">
    <name type="scientific">Araneus ventricosus</name>
    <name type="common">Orbweaver spider</name>
    <name type="synonym">Epeira ventricosa</name>
    <dbReference type="NCBI Taxonomy" id="182803"/>
    <lineage>
        <taxon>Eukaryota</taxon>
        <taxon>Metazoa</taxon>
        <taxon>Ecdysozoa</taxon>
        <taxon>Arthropoda</taxon>
        <taxon>Chelicerata</taxon>
        <taxon>Arachnida</taxon>
        <taxon>Araneae</taxon>
        <taxon>Araneomorphae</taxon>
        <taxon>Entelegynae</taxon>
        <taxon>Araneoidea</taxon>
        <taxon>Araneidae</taxon>
        <taxon>Araneus</taxon>
    </lineage>
</organism>
<name>A0A4Y2GQP2_ARAVE</name>
<dbReference type="Gene3D" id="3.40.50.1820">
    <property type="entry name" value="alpha/beta hydrolase"/>
    <property type="match status" value="1"/>
</dbReference>
<evidence type="ECO:0000256" key="1">
    <source>
        <dbReference type="ARBA" id="ARBA00012480"/>
    </source>
</evidence>
<reference evidence="3 4" key="1">
    <citation type="journal article" date="2019" name="Sci. Rep.">
        <title>Orb-weaving spider Araneus ventricosus genome elucidates the spidroin gene catalogue.</title>
        <authorList>
            <person name="Kono N."/>
            <person name="Nakamura H."/>
            <person name="Ohtoshi R."/>
            <person name="Moran D.A.P."/>
            <person name="Shinohara A."/>
            <person name="Yoshida Y."/>
            <person name="Fujiwara M."/>
            <person name="Mori M."/>
            <person name="Tomita M."/>
            <person name="Arakawa K."/>
        </authorList>
    </citation>
    <scope>NUCLEOTIDE SEQUENCE [LARGE SCALE GENOMIC DNA]</scope>
</reference>
<accession>A0A4Y2GQP2</accession>
<dbReference type="InterPro" id="IPR029058">
    <property type="entry name" value="AB_hydrolase_fold"/>
</dbReference>
<feature type="domain" description="Carrier" evidence="2">
    <location>
        <begin position="40"/>
        <end position="120"/>
    </location>
</feature>
<gene>
    <name evidence="3" type="primary">FASN_4</name>
    <name evidence="3" type="ORF">AVEN_3851_1</name>
</gene>
<dbReference type="PROSITE" id="PS50075">
    <property type="entry name" value="CARRIER"/>
    <property type="match status" value="1"/>
</dbReference>
<dbReference type="InterPro" id="IPR009081">
    <property type="entry name" value="PP-bd_ACP"/>
</dbReference>
<dbReference type="Pfam" id="PF00550">
    <property type="entry name" value="PP-binding"/>
    <property type="match status" value="1"/>
</dbReference>
<keyword evidence="4" id="KW-1185">Reference proteome</keyword>
<comment type="caution">
    <text evidence="3">The sequence shown here is derived from an EMBL/GenBank/DDBJ whole genome shotgun (WGS) entry which is preliminary data.</text>
</comment>
<dbReference type="InterPro" id="IPR036736">
    <property type="entry name" value="ACP-like_sf"/>
</dbReference>
<dbReference type="Gene3D" id="1.10.1200.10">
    <property type="entry name" value="ACP-like"/>
    <property type="match status" value="1"/>
</dbReference>
<evidence type="ECO:0000313" key="4">
    <source>
        <dbReference type="Proteomes" id="UP000499080"/>
    </source>
</evidence>